<gene>
    <name evidence="1" type="ORF">BJ980_001195</name>
</gene>
<reference evidence="1 2" key="1">
    <citation type="submission" date="2020-07" db="EMBL/GenBank/DDBJ databases">
        <title>Sequencing the genomes of 1000 actinobacteria strains.</title>
        <authorList>
            <person name="Klenk H.-P."/>
        </authorList>
    </citation>
    <scope>NUCLEOTIDE SEQUENCE [LARGE SCALE GENOMIC DNA]</scope>
    <source>
        <strain evidence="1 2">DSM 23819</strain>
    </source>
</reference>
<dbReference type="PANTHER" id="PTHR38479">
    <property type="entry name" value="LMO0824 PROTEIN"/>
    <property type="match status" value="1"/>
</dbReference>
<dbReference type="EMBL" id="JACCAA010000001">
    <property type="protein sequence ID" value="NYG58272.1"/>
    <property type="molecule type" value="Genomic_DNA"/>
</dbReference>
<evidence type="ECO:0008006" key="3">
    <source>
        <dbReference type="Google" id="ProtNLM"/>
    </source>
</evidence>
<organism evidence="1 2">
    <name type="scientific">Nocardioides daedukensis</name>
    <dbReference type="NCBI Taxonomy" id="634462"/>
    <lineage>
        <taxon>Bacteria</taxon>
        <taxon>Bacillati</taxon>
        <taxon>Actinomycetota</taxon>
        <taxon>Actinomycetes</taxon>
        <taxon>Propionibacteriales</taxon>
        <taxon>Nocardioidaceae</taxon>
        <taxon>Nocardioides</taxon>
    </lineage>
</organism>
<dbReference type="AlphaFoldDB" id="A0A7Y9UPH9"/>
<keyword evidence="2" id="KW-1185">Reference proteome</keyword>
<evidence type="ECO:0000313" key="1">
    <source>
        <dbReference type="EMBL" id="NYG58272.1"/>
    </source>
</evidence>
<dbReference type="RefSeq" id="WP_179501448.1">
    <property type="nucleotide sequence ID" value="NZ_JACCAA010000001.1"/>
</dbReference>
<protein>
    <recommendedName>
        <fullName evidence="3">Winged helix DNA-binding domain-containing protein</fullName>
    </recommendedName>
</protein>
<dbReference type="Proteomes" id="UP000540656">
    <property type="component" value="Unassembled WGS sequence"/>
</dbReference>
<proteinExistence type="predicted"/>
<sequence>MRHVTDEERRARLAARHRIMPGARAPDAVSATRAMTVLHATEPPTVYLSLAARVDGLAREDIDRELYVHRSLVKQLAMRRTLFVFPRDLLPAAWASASARVAIQEATRLARDAVRGGLAPDGAAWLAEREQEVLGLLAGGGLQTSDIRKQVPDMDAKVPTGGVNSKWGGPTPIGPRVLTWLGARGLIVRGRNGGHWRISRAEWTPMETWLGELPARPSEDEAYAELVRRWLHTFGPGTTRDIQWWLGATLTAVRRALAAVDAVEVSLDGGGTGWLLADDVDEVEEPGPWAALLPVLDPTTMGWKERGFYLDPADVPYLFDSNGNAGTTAWWNGRIVGCWVQDAAGKVRVVSRHTLPADAEAALAAEAERLTAWLDGEIVNSLYASKQMKSERLP</sequence>
<dbReference type="InterPro" id="IPR009351">
    <property type="entry name" value="AlkZ-like"/>
</dbReference>
<dbReference type="PANTHER" id="PTHR38479:SF2">
    <property type="entry name" value="WINGED HELIX DNA-BINDING DOMAIN-CONTAINING PROTEIN"/>
    <property type="match status" value="1"/>
</dbReference>
<accession>A0A7Y9UPH9</accession>
<dbReference type="Pfam" id="PF06224">
    <property type="entry name" value="AlkZ-like"/>
    <property type="match status" value="1"/>
</dbReference>
<name>A0A7Y9UPH9_9ACTN</name>
<evidence type="ECO:0000313" key="2">
    <source>
        <dbReference type="Proteomes" id="UP000540656"/>
    </source>
</evidence>
<comment type="caution">
    <text evidence="1">The sequence shown here is derived from an EMBL/GenBank/DDBJ whole genome shotgun (WGS) entry which is preliminary data.</text>
</comment>